<reference evidence="5 6" key="1">
    <citation type="submission" date="2011-11" db="EMBL/GenBank/DDBJ databases">
        <title>The Noncontiguous Finished genome of Jonquetella anthropi DSM 22815.</title>
        <authorList>
            <consortium name="US DOE Joint Genome Institute (JGI-PGF)"/>
            <person name="Lucas S."/>
            <person name="Copeland A."/>
            <person name="Lapidus A."/>
            <person name="Glavina del Rio T."/>
            <person name="Dalin E."/>
            <person name="Tice H."/>
            <person name="Bruce D."/>
            <person name="Goodwin L."/>
            <person name="Pitluck S."/>
            <person name="Peters L."/>
            <person name="Mikhailova N."/>
            <person name="Held B."/>
            <person name="Kyrpides N."/>
            <person name="Mavromatis K."/>
            <person name="Ivanova N."/>
            <person name="Markowitz V."/>
            <person name="Cheng J.-F."/>
            <person name="Hugenholtz P."/>
            <person name="Woyke T."/>
            <person name="Wu D."/>
            <person name="Gronow S."/>
            <person name="Wellnitz S."/>
            <person name="Brambilla E."/>
            <person name="Klenk H.-P."/>
            <person name="Eisen J.A."/>
        </authorList>
    </citation>
    <scope>NUCLEOTIDE SEQUENCE [LARGE SCALE GENOMIC DNA]</scope>
    <source>
        <strain evidence="5 6">DSM 22815</strain>
    </source>
</reference>
<dbReference type="SUPFAM" id="SSF53659">
    <property type="entry name" value="Isocitrate/Isopropylmalate dehydrogenase-like"/>
    <property type="match status" value="1"/>
</dbReference>
<evidence type="ECO:0000259" key="4">
    <source>
        <dbReference type="Pfam" id="PF01515"/>
    </source>
</evidence>
<dbReference type="PANTHER" id="PTHR43356:SF2">
    <property type="entry name" value="PHOSPHATE ACETYLTRANSFERASE"/>
    <property type="match status" value="1"/>
</dbReference>
<dbReference type="EMBL" id="CM001376">
    <property type="protein sequence ID" value="EHM13031.1"/>
    <property type="molecule type" value="Genomic_DNA"/>
</dbReference>
<dbReference type="PIRSF" id="PIRSF000428">
    <property type="entry name" value="P_Ac_trans"/>
    <property type="match status" value="1"/>
</dbReference>
<keyword evidence="3" id="KW-0012">Acyltransferase</keyword>
<dbReference type="Gene3D" id="3.40.718.10">
    <property type="entry name" value="Isopropylmalate Dehydrogenase"/>
    <property type="match status" value="1"/>
</dbReference>
<evidence type="ECO:0000256" key="2">
    <source>
        <dbReference type="ARBA" id="ARBA00022679"/>
    </source>
</evidence>
<name>H0UK21_9BACT</name>
<organism evidence="5 6">
    <name type="scientific">Jonquetella anthropi DSM 22815</name>
    <dbReference type="NCBI Taxonomy" id="885272"/>
    <lineage>
        <taxon>Bacteria</taxon>
        <taxon>Thermotogati</taxon>
        <taxon>Synergistota</taxon>
        <taxon>Synergistia</taxon>
        <taxon>Synergistales</taxon>
        <taxon>Dethiosulfovibrionaceae</taxon>
        <taxon>Jonquetella</taxon>
    </lineage>
</organism>
<dbReference type="GO" id="GO:0016746">
    <property type="term" value="F:acyltransferase activity"/>
    <property type="evidence" value="ECO:0007669"/>
    <property type="project" value="UniProtKB-KW"/>
</dbReference>
<dbReference type="InterPro" id="IPR012147">
    <property type="entry name" value="P_Ac_Bu_trans"/>
</dbReference>
<keyword evidence="2" id="KW-0808">Transferase</keyword>
<keyword evidence="6" id="KW-1185">Reference proteome</keyword>
<evidence type="ECO:0000313" key="6">
    <source>
        <dbReference type="Proteomes" id="UP000003806"/>
    </source>
</evidence>
<evidence type="ECO:0000256" key="3">
    <source>
        <dbReference type="ARBA" id="ARBA00023315"/>
    </source>
</evidence>
<protein>
    <submittedName>
        <fullName evidence="5">Phosphotransacetylase</fullName>
    </submittedName>
</protein>
<dbReference type="HOGENOM" id="CLU_056531_0_0_0"/>
<dbReference type="Proteomes" id="UP000003806">
    <property type="component" value="Chromosome"/>
</dbReference>
<dbReference type="NCBIfam" id="NF006045">
    <property type="entry name" value="PRK08190.1"/>
    <property type="match status" value="1"/>
</dbReference>
<accession>H0UK21</accession>
<dbReference type="STRING" id="885272.JonanDRAFT_0636"/>
<dbReference type="Pfam" id="PF01515">
    <property type="entry name" value="PTA_PTB"/>
    <property type="match status" value="1"/>
</dbReference>
<feature type="domain" description="Phosphate acetyl/butaryl transferase" evidence="4">
    <location>
        <begin position="80"/>
        <end position="290"/>
    </location>
</feature>
<comment type="similarity">
    <text evidence="1">Belongs to the phosphate acetyltransferase and butyryltransferase family.</text>
</comment>
<dbReference type="AlphaFoldDB" id="H0UK21"/>
<dbReference type="InterPro" id="IPR050500">
    <property type="entry name" value="Phos_Acetyltrans/Butyryltrans"/>
</dbReference>
<dbReference type="InterPro" id="IPR002505">
    <property type="entry name" value="PTA_PTB"/>
</dbReference>
<evidence type="ECO:0000256" key="1">
    <source>
        <dbReference type="ARBA" id="ARBA00005656"/>
    </source>
</evidence>
<dbReference type="eggNOG" id="COG0280">
    <property type="taxonomic scope" value="Bacteria"/>
</dbReference>
<dbReference type="RefSeq" id="WP_008520889.1">
    <property type="nucleotide sequence ID" value="NZ_CM001376.1"/>
</dbReference>
<gene>
    <name evidence="5" type="ORF">JonanDRAFT_0636</name>
</gene>
<dbReference type="PANTHER" id="PTHR43356">
    <property type="entry name" value="PHOSPHATE ACETYLTRANSFERASE"/>
    <property type="match status" value="1"/>
</dbReference>
<sequence>MSFSHLTDLYALSSRGGVRRLAAVCPYEADALEAIAEAHRRGLVDARLVGDEGRIRGKAAELGLDLSGCSFIPASDDYQAAQLAVTAVSSGEADLLMKGMIKTASLLKAVLNKEWGLRSGALLSHLAIVEPDGIGRPIGITDGGMNIAPDLAAKEAIIANAVECFHQLGVACPKVACLAAVEVVNPDMPATGDAAALTAMNRRGQISGCLVDGPLALDNAVDAAAAKTKGIDSPVAGQADILLVPSIEPGNMVGKTVMFLARKSCAGVILGAKAPVVMTSRFDSMESKLLSISLGAAIARR</sequence>
<proteinExistence type="inferred from homology"/>
<evidence type="ECO:0000313" key="5">
    <source>
        <dbReference type="EMBL" id="EHM13031.1"/>
    </source>
</evidence>
<dbReference type="OrthoDB" id="9774179at2"/>